<keyword evidence="9" id="KW-1185">Reference proteome</keyword>
<evidence type="ECO:0000256" key="1">
    <source>
        <dbReference type="ARBA" id="ARBA00004328"/>
    </source>
</evidence>
<comment type="caution">
    <text evidence="8">The sequence shown here is derived from an EMBL/GenBank/DDBJ whole genome shotgun (WGS) entry which is preliminary data.</text>
</comment>
<dbReference type="Gene3D" id="3.30.2400.10">
    <property type="entry name" value="Major capsid protein gp5"/>
    <property type="match status" value="1"/>
</dbReference>
<evidence type="ECO:0000256" key="3">
    <source>
        <dbReference type="ARBA" id="ARBA00022670"/>
    </source>
</evidence>
<dbReference type="AlphaFoldDB" id="A0A2N9W447"/>
<dbReference type="SUPFAM" id="SSF56563">
    <property type="entry name" value="Major capsid protein gp5"/>
    <property type="match status" value="1"/>
</dbReference>
<gene>
    <name evidence="8" type="ORF">B5P45_01570</name>
</gene>
<dbReference type="InterPro" id="IPR054613">
    <property type="entry name" value="Peptidase_S78_dom"/>
</dbReference>
<name>A0A2N9W447_9HYPH</name>
<dbReference type="InterPro" id="IPR006433">
    <property type="entry name" value="Prohead_protease"/>
</dbReference>
<dbReference type="Gene3D" id="3.30.2320.10">
    <property type="entry name" value="hypothetical protein PF0899 domain"/>
    <property type="match status" value="1"/>
</dbReference>
<feature type="region of interest" description="Disordered" evidence="5">
    <location>
        <begin position="192"/>
        <end position="216"/>
    </location>
</feature>
<keyword evidence="2" id="KW-1188">Viral release from host cell</keyword>
<dbReference type="NCBIfam" id="TIGR01554">
    <property type="entry name" value="major_cap_HK97"/>
    <property type="match status" value="1"/>
</dbReference>
<evidence type="ECO:0000313" key="8">
    <source>
        <dbReference type="EMBL" id="PIO46515.1"/>
    </source>
</evidence>
<dbReference type="KEGG" id="pht:BLM14_10505"/>
<evidence type="ECO:0000256" key="4">
    <source>
        <dbReference type="ARBA" id="ARBA00022801"/>
    </source>
</evidence>
<dbReference type="InterPro" id="IPR054612">
    <property type="entry name" value="Phage_capsid-like_C"/>
</dbReference>
<dbReference type="Pfam" id="PF05065">
    <property type="entry name" value="Phage_capsid"/>
    <property type="match status" value="1"/>
</dbReference>
<comment type="subcellular location">
    <subcellularLocation>
        <location evidence="1">Virion</location>
    </subcellularLocation>
</comment>
<proteinExistence type="predicted"/>
<dbReference type="EMBL" id="MZMT01000003">
    <property type="protein sequence ID" value="PIO46515.1"/>
    <property type="molecule type" value="Genomic_DNA"/>
</dbReference>
<dbReference type="GO" id="GO:0006508">
    <property type="term" value="P:proteolysis"/>
    <property type="evidence" value="ECO:0007669"/>
    <property type="project" value="UniProtKB-KW"/>
</dbReference>
<evidence type="ECO:0000313" key="9">
    <source>
        <dbReference type="Proteomes" id="UP000232163"/>
    </source>
</evidence>
<feature type="domain" description="Phage capsid-like C-terminal" evidence="7">
    <location>
        <begin position="246"/>
        <end position="520"/>
    </location>
</feature>
<feature type="domain" description="Prohead serine protease" evidence="6">
    <location>
        <begin position="16"/>
        <end position="144"/>
    </location>
</feature>
<dbReference type="OrthoDB" id="9786516at2"/>
<organism evidence="8 9">
    <name type="scientific">Phyllobacterium zundukense</name>
    <dbReference type="NCBI Taxonomy" id="1867719"/>
    <lineage>
        <taxon>Bacteria</taxon>
        <taxon>Pseudomonadati</taxon>
        <taxon>Pseudomonadota</taxon>
        <taxon>Alphaproteobacteria</taxon>
        <taxon>Hyphomicrobiales</taxon>
        <taxon>Phyllobacteriaceae</taxon>
        <taxon>Phyllobacterium</taxon>
    </lineage>
</organism>
<evidence type="ECO:0000259" key="6">
    <source>
        <dbReference type="Pfam" id="PF04586"/>
    </source>
</evidence>
<dbReference type="InterPro" id="IPR024455">
    <property type="entry name" value="Phage_capsid"/>
</dbReference>
<protein>
    <submittedName>
        <fullName evidence="8">Capsid protein</fullName>
    </submittedName>
</protein>
<keyword evidence="4" id="KW-0378">Hydrolase</keyword>
<evidence type="ECO:0000256" key="2">
    <source>
        <dbReference type="ARBA" id="ARBA00022612"/>
    </source>
</evidence>
<feature type="compositionally biased region" description="Basic and acidic residues" evidence="5">
    <location>
        <begin position="192"/>
        <end position="203"/>
    </location>
</feature>
<dbReference type="Proteomes" id="UP000232163">
    <property type="component" value="Unassembled WGS sequence"/>
</dbReference>
<reference evidence="8 9" key="1">
    <citation type="journal article" date="2017" name="Int J Environ Stud">
        <title>Does the Miocene-Pliocene relict legume Oxytropis triphylla form nitrogen-fixing nodules with a combination of bacterial strains?</title>
        <authorList>
            <person name="Safronova V."/>
            <person name="Belimov A."/>
            <person name="Sazanova A."/>
            <person name="Kuznetsova I."/>
            <person name="Popova J."/>
            <person name="Andronov E."/>
            <person name="Verkhozina A."/>
            <person name="Tikhonovich I."/>
        </authorList>
    </citation>
    <scope>NUCLEOTIDE SEQUENCE [LARGE SCALE GENOMIC DNA]</scope>
    <source>
        <strain evidence="8 9">Tri-38</strain>
    </source>
</reference>
<sequence length="523" mass="56511">MMDFLETKAAITIDDAGEVTGTAWIFDQADRVGDMITKGAITTPANLPMLFAHDHSQVIGTWNSITETAQGLIVKGRLLIDQVVRANEVRAMIKANAATGLSIGFMTKKATSRKGGGRTITAAELHEISVVAVPCHPAAQITSVKAADGTATPNNESNLNMENEMKVETEDKAAPVIDLKAFDAMKARLDKLEAKSNRPKADNNNHPTAENDNSERKAFVSYLRRGIERASPEEVKALTVSTDANGGYLAPEEFGSELIKLLNEYSPIRSYARVISISSESIKYPRRVSGTAATWVGETEDRTESGMTFEQVSLTPFELATFTDVSNQLLEDNAYGLEGELLADYAESFGKTEGLAFVKGSGVGQPKGIMSATGLKEIKTGVAASFPTSNPADVIIAMYHQIATTHAQNGVWLMNRNTLGTIRQWKDGTGRYLVLDPITAGGVSTLLGRPIVEMPDMDDIGAGKYPILFGDLSGYRIVDRVGLSTLRDPYTLAGKGQVRFHARKRVGADVTHPDRFIKLKIAA</sequence>
<accession>A0A2N9W447</accession>
<dbReference type="NCBIfam" id="TIGR01543">
    <property type="entry name" value="proheadase_HK97"/>
    <property type="match status" value="1"/>
</dbReference>
<dbReference type="GO" id="GO:0008233">
    <property type="term" value="F:peptidase activity"/>
    <property type="evidence" value="ECO:0007669"/>
    <property type="project" value="UniProtKB-KW"/>
</dbReference>
<evidence type="ECO:0000259" key="7">
    <source>
        <dbReference type="Pfam" id="PF05065"/>
    </source>
</evidence>
<keyword evidence="3" id="KW-0645">Protease</keyword>
<evidence type="ECO:0000256" key="5">
    <source>
        <dbReference type="SAM" id="MobiDB-lite"/>
    </source>
</evidence>
<dbReference type="Pfam" id="PF04586">
    <property type="entry name" value="Peptidase_S78"/>
    <property type="match status" value="1"/>
</dbReference>